<dbReference type="GeneID" id="29059327"/>
<evidence type="ECO:0000313" key="1">
    <source>
        <dbReference type="EMBL" id="ANM46592.1"/>
    </source>
</evidence>
<dbReference type="RefSeq" id="YP_009279996.1">
    <property type="nucleotide sequence ID" value="NC_031020.1"/>
</dbReference>
<reference evidence="1 2" key="1">
    <citation type="submission" date="2016-04" db="EMBL/GenBank/DDBJ databases">
        <title>Comparative genomics of Morganella phages MP1 and MP2 define new clades among the T4 and T7-like Viruses.</title>
        <authorList>
            <person name="Pinto G."/>
            <person name="Oliveira A."/>
            <person name="Malgorzata L."/>
            <person name="Kropinski A."/>
            <person name="Azeredo J."/>
        </authorList>
    </citation>
    <scope>NUCLEOTIDE SEQUENCE [LARGE SCALE GENOMIC DNA]</scope>
</reference>
<keyword evidence="2" id="KW-1185">Reference proteome</keyword>
<dbReference type="KEGG" id="vg:29059327"/>
<dbReference type="Proteomes" id="UP000203816">
    <property type="component" value="Segment"/>
</dbReference>
<gene>
    <name evidence="1" type="ORF">MP1_gp0138</name>
</gene>
<sequence>MNTQELDQLKAQLNSLKIRLFDMGEMYAGSEASVKQLQTFVMSIMETLELEIQDQVDPETVLAEIRRLKEFDVAVAEIDEPTEDAELIHG</sequence>
<organism evidence="1 2">
    <name type="scientific">Morganella phage vB_MmoM_MP1</name>
    <dbReference type="NCBI Taxonomy" id="1852628"/>
    <lineage>
        <taxon>Viruses</taxon>
        <taxon>Duplodnaviria</taxon>
        <taxon>Heunggongvirae</taxon>
        <taxon>Uroviricota</taxon>
        <taxon>Caudoviricetes</taxon>
        <taxon>Pantevenvirales</taxon>
        <taxon>Straboviridae</taxon>
        <taxon>Gualtarvirus</taxon>
        <taxon>Gualtarvirus mp1</taxon>
    </lineage>
</organism>
<dbReference type="EMBL" id="KX078569">
    <property type="protein sequence ID" value="ANM46592.1"/>
    <property type="molecule type" value="Genomic_DNA"/>
</dbReference>
<protein>
    <submittedName>
        <fullName evidence="1">Uncharacterized protein</fullName>
    </submittedName>
</protein>
<proteinExistence type="predicted"/>
<accession>A0A192YAN4</accession>
<evidence type="ECO:0000313" key="2">
    <source>
        <dbReference type="Proteomes" id="UP000203816"/>
    </source>
</evidence>
<name>A0A192YAN4_9CAUD</name>